<keyword evidence="6" id="KW-0539">Nucleus</keyword>
<evidence type="ECO:0000313" key="9">
    <source>
        <dbReference type="Ensembl" id="ENSHHUP00000052782.1"/>
    </source>
</evidence>
<comment type="subcellular location">
    <subcellularLocation>
        <location evidence="1">Nucleus</location>
    </subcellularLocation>
</comment>
<keyword evidence="4 7" id="KW-0863">Zinc-finger</keyword>
<reference evidence="9" key="2">
    <citation type="submission" date="2025-08" db="UniProtKB">
        <authorList>
            <consortium name="Ensembl"/>
        </authorList>
    </citation>
    <scope>IDENTIFICATION</scope>
</reference>
<accession>A0A4W5NP44</accession>
<evidence type="ECO:0000256" key="7">
    <source>
        <dbReference type="PROSITE-ProRule" id="PRU00042"/>
    </source>
</evidence>
<dbReference type="GO" id="GO:0005634">
    <property type="term" value="C:nucleus"/>
    <property type="evidence" value="ECO:0007669"/>
    <property type="project" value="UniProtKB-SubCell"/>
</dbReference>
<dbReference type="PROSITE" id="PS50157">
    <property type="entry name" value="ZINC_FINGER_C2H2_2"/>
    <property type="match status" value="3"/>
</dbReference>
<dbReference type="GeneTree" id="ENSGT00940000159454"/>
<evidence type="ECO:0000256" key="3">
    <source>
        <dbReference type="ARBA" id="ARBA00022737"/>
    </source>
</evidence>
<dbReference type="PANTHER" id="PTHR24394">
    <property type="entry name" value="ZINC FINGER PROTEIN"/>
    <property type="match status" value="1"/>
</dbReference>
<dbReference type="PANTHER" id="PTHR24394:SF29">
    <property type="entry name" value="MYONEURIN"/>
    <property type="match status" value="1"/>
</dbReference>
<evidence type="ECO:0000256" key="4">
    <source>
        <dbReference type="ARBA" id="ARBA00022771"/>
    </source>
</evidence>
<dbReference type="GO" id="GO:0000981">
    <property type="term" value="F:DNA-binding transcription factor activity, RNA polymerase II-specific"/>
    <property type="evidence" value="ECO:0007669"/>
    <property type="project" value="TreeGrafter"/>
</dbReference>
<dbReference type="GO" id="GO:0008270">
    <property type="term" value="F:zinc ion binding"/>
    <property type="evidence" value="ECO:0007669"/>
    <property type="project" value="UniProtKB-KW"/>
</dbReference>
<evidence type="ECO:0000256" key="1">
    <source>
        <dbReference type="ARBA" id="ARBA00004123"/>
    </source>
</evidence>
<dbReference type="InterPro" id="IPR013087">
    <property type="entry name" value="Znf_C2H2_type"/>
</dbReference>
<reference evidence="10" key="1">
    <citation type="submission" date="2018-06" db="EMBL/GenBank/DDBJ databases">
        <title>Genome assembly of Danube salmon.</title>
        <authorList>
            <person name="Macqueen D.J."/>
            <person name="Gundappa M.K."/>
        </authorList>
    </citation>
    <scope>NUCLEOTIDE SEQUENCE [LARGE SCALE GENOMIC DNA]</scope>
</reference>
<dbReference type="FunFam" id="3.30.160.60:FF:000905">
    <property type="entry name" value="PR domain containing 14"/>
    <property type="match status" value="1"/>
</dbReference>
<dbReference type="Pfam" id="PF13894">
    <property type="entry name" value="zf-C2H2_4"/>
    <property type="match status" value="1"/>
</dbReference>
<dbReference type="FunFam" id="3.30.160.60:FF:000446">
    <property type="entry name" value="Zinc finger protein"/>
    <property type="match status" value="1"/>
</dbReference>
<feature type="domain" description="C2H2-type" evidence="8">
    <location>
        <begin position="1"/>
        <end position="20"/>
    </location>
</feature>
<dbReference type="AlphaFoldDB" id="A0A4W5NP44"/>
<keyword evidence="3" id="KW-0677">Repeat</keyword>
<feature type="domain" description="C2H2-type" evidence="8">
    <location>
        <begin position="21"/>
        <end position="49"/>
    </location>
</feature>
<dbReference type="InterPro" id="IPR036236">
    <property type="entry name" value="Znf_C2H2_sf"/>
</dbReference>
<dbReference type="PROSITE" id="PS00028">
    <property type="entry name" value="ZINC_FINGER_C2H2_1"/>
    <property type="match status" value="2"/>
</dbReference>
<dbReference type="Proteomes" id="UP000314982">
    <property type="component" value="Unassembled WGS sequence"/>
</dbReference>
<evidence type="ECO:0000313" key="10">
    <source>
        <dbReference type="Proteomes" id="UP000314982"/>
    </source>
</evidence>
<protein>
    <recommendedName>
        <fullName evidence="8">C2H2-type domain-containing protein</fullName>
    </recommendedName>
</protein>
<keyword evidence="5" id="KW-0862">Zinc</keyword>
<evidence type="ECO:0000256" key="2">
    <source>
        <dbReference type="ARBA" id="ARBA00022723"/>
    </source>
</evidence>
<reference evidence="9" key="3">
    <citation type="submission" date="2025-09" db="UniProtKB">
        <authorList>
            <consortium name="Ensembl"/>
        </authorList>
    </citation>
    <scope>IDENTIFICATION</scope>
</reference>
<name>A0A4W5NP44_9TELE</name>
<proteinExistence type="predicted"/>
<organism evidence="9 10">
    <name type="scientific">Hucho hucho</name>
    <name type="common">huchen</name>
    <dbReference type="NCBI Taxonomy" id="62062"/>
    <lineage>
        <taxon>Eukaryota</taxon>
        <taxon>Metazoa</taxon>
        <taxon>Chordata</taxon>
        <taxon>Craniata</taxon>
        <taxon>Vertebrata</taxon>
        <taxon>Euteleostomi</taxon>
        <taxon>Actinopterygii</taxon>
        <taxon>Neopterygii</taxon>
        <taxon>Teleostei</taxon>
        <taxon>Protacanthopterygii</taxon>
        <taxon>Salmoniformes</taxon>
        <taxon>Salmonidae</taxon>
        <taxon>Salmoninae</taxon>
        <taxon>Hucho</taxon>
    </lineage>
</organism>
<keyword evidence="2" id="KW-0479">Metal-binding</keyword>
<evidence type="ECO:0000256" key="5">
    <source>
        <dbReference type="ARBA" id="ARBA00022833"/>
    </source>
</evidence>
<dbReference type="Gene3D" id="3.30.160.60">
    <property type="entry name" value="Classic Zinc Finger"/>
    <property type="match status" value="2"/>
</dbReference>
<sequence>AFTASSILRTHIRQHSGERPFKCKHCGKAFASHAAHDSHVRRTHAKDKPYPCDVCRSTFQEATELKNHMKSHTKRVLSETAVHPTTISLNGSLEDTTTMLSVTKDCRTQRLTEENFSYTGLTVLNPEYRPWN</sequence>
<dbReference type="STRING" id="62062.ENSHHUP00000052782"/>
<dbReference type="SMART" id="SM00355">
    <property type="entry name" value="ZnF_C2H2"/>
    <property type="match status" value="2"/>
</dbReference>
<dbReference type="SUPFAM" id="SSF57667">
    <property type="entry name" value="beta-beta-alpha zinc fingers"/>
    <property type="match status" value="1"/>
</dbReference>
<evidence type="ECO:0000259" key="8">
    <source>
        <dbReference type="PROSITE" id="PS50157"/>
    </source>
</evidence>
<dbReference type="Ensembl" id="ENSHHUT00000054633.1">
    <property type="protein sequence ID" value="ENSHHUP00000052782.1"/>
    <property type="gene ID" value="ENSHHUG00000031714.1"/>
</dbReference>
<keyword evidence="10" id="KW-1185">Reference proteome</keyword>
<evidence type="ECO:0000256" key="6">
    <source>
        <dbReference type="ARBA" id="ARBA00023242"/>
    </source>
</evidence>
<feature type="domain" description="C2H2-type" evidence="8">
    <location>
        <begin position="50"/>
        <end position="73"/>
    </location>
</feature>